<organism evidence="7">
    <name type="scientific">Daucus carota subsp. sativus</name>
    <name type="common">Carrot</name>
    <dbReference type="NCBI Taxonomy" id="79200"/>
    <lineage>
        <taxon>Eukaryota</taxon>
        <taxon>Viridiplantae</taxon>
        <taxon>Streptophyta</taxon>
        <taxon>Embryophyta</taxon>
        <taxon>Tracheophyta</taxon>
        <taxon>Spermatophyta</taxon>
        <taxon>Magnoliopsida</taxon>
        <taxon>eudicotyledons</taxon>
        <taxon>Gunneridae</taxon>
        <taxon>Pentapetalae</taxon>
        <taxon>asterids</taxon>
        <taxon>campanulids</taxon>
        <taxon>Apiales</taxon>
        <taxon>Apiaceae</taxon>
        <taxon>Apioideae</taxon>
        <taxon>Scandiceae</taxon>
        <taxon>Daucinae</taxon>
        <taxon>Daucus</taxon>
        <taxon>Daucus sect. Daucus</taxon>
    </lineage>
</organism>
<evidence type="ECO:0000313" key="7">
    <source>
        <dbReference type="EMBL" id="KZM89604.1"/>
    </source>
</evidence>
<dbReference type="EMBL" id="LNRQ01000006">
    <property type="protein sequence ID" value="KZM89604.1"/>
    <property type="molecule type" value="Genomic_DNA"/>
</dbReference>
<dbReference type="OMA" id="WIPPECK"/>
<gene>
    <name evidence="7" type="ORF">DCAR_023033</name>
    <name evidence="8" type="ORF">DCAR_0622990</name>
</gene>
<dbReference type="Gramene" id="KZM89604">
    <property type="protein sequence ID" value="KZM89604"/>
    <property type="gene ID" value="DCAR_023033"/>
</dbReference>
<dbReference type="InterPro" id="IPR010666">
    <property type="entry name" value="Znf_GRF"/>
</dbReference>
<evidence type="ECO:0000256" key="4">
    <source>
        <dbReference type="PROSITE-ProRule" id="PRU01343"/>
    </source>
</evidence>
<evidence type="ECO:0000313" key="8">
    <source>
        <dbReference type="EMBL" id="WOH03591.1"/>
    </source>
</evidence>
<dbReference type="EMBL" id="CP093348">
    <property type="protein sequence ID" value="WOH03591.1"/>
    <property type="molecule type" value="Genomic_DNA"/>
</dbReference>
<reference evidence="7" key="1">
    <citation type="journal article" date="2016" name="Nat. Genet.">
        <title>A high-quality carrot genome assembly provides new insights into carotenoid accumulation and asterid genome evolution.</title>
        <authorList>
            <person name="Iorizzo M."/>
            <person name="Ellison S."/>
            <person name="Senalik D."/>
            <person name="Zeng P."/>
            <person name="Satapoomin P."/>
            <person name="Huang J."/>
            <person name="Bowman M."/>
            <person name="Iovene M."/>
            <person name="Sanseverino W."/>
            <person name="Cavagnaro P."/>
            <person name="Yildiz M."/>
            <person name="Macko-Podgorni A."/>
            <person name="Moranska E."/>
            <person name="Grzebelus E."/>
            <person name="Grzebelus D."/>
            <person name="Ashrafi H."/>
            <person name="Zheng Z."/>
            <person name="Cheng S."/>
            <person name="Spooner D."/>
            <person name="Van Deynze A."/>
            <person name="Simon P."/>
        </authorList>
    </citation>
    <scope>NUCLEOTIDE SEQUENCE [LARGE SCALE GENOMIC DNA]</scope>
    <source>
        <tissue evidence="7">Leaf</tissue>
    </source>
</reference>
<evidence type="ECO:0000256" key="5">
    <source>
        <dbReference type="SAM" id="Phobius"/>
    </source>
</evidence>
<accession>A0A164UZM4</accession>
<evidence type="ECO:0000256" key="2">
    <source>
        <dbReference type="ARBA" id="ARBA00022771"/>
    </source>
</evidence>
<dbReference type="AlphaFoldDB" id="A0A164UZM4"/>
<dbReference type="GO" id="GO:0008270">
    <property type="term" value="F:zinc ion binding"/>
    <property type="evidence" value="ECO:0007669"/>
    <property type="project" value="UniProtKB-KW"/>
</dbReference>
<protein>
    <recommendedName>
        <fullName evidence="6">GRF-type domain-containing protein</fullName>
    </recommendedName>
</protein>
<keyword evidence="5" id="KW-0472">Membrane</keyword>
<evidence type="ECO:0000256" key="1">
    <source>
        <dbReference type="ARBA" id="ARBA00022723"/>
    </source>
</evidence>
<evidence type="ECO:0000256" key="3">
    <source>
        <dbReference type="ARBA" id="ARBA00022833"/>
    </source>
</evidence>
<dbReference type="PANTHER" id="PTHR33248">
    <property type="entry name" value="ZINC ION-BINDING PROTEIN"/>
    <property type="match status" value="1"/>
</dbReference>
<dbReference type="Proteomes" id="UP000077755">
    <property type="component" value="Chromosome 6"/>
</dbReference>
<keyword evidence="2 4" id="KW-0863">Zinc-finger</keyword>
<keyword evidence="1" id="KW-0479">Metal-binding</keyword>
<dbReference type="PROSITE" id="PS51999">
    <property type="entry name" value="ZF_GRF"/>
    <property type="match status" value="1"/>
</dbReference>
<sequence length="99" mass="11238">MSMYCACGMVAVQRTSWTDNNYGRRFLGCAHGAKGCNFFRWVDPPTCPSRCGVIPGMLRKVGAYEEKVMQLEKQKKAMKKLCVCLFVCVLFMTIFSFSE</sequence>
<keyword evidence="5" id="KW-1133">Transmembrane helix</keyword>
<name>A0A164UZM4_DAUCS</name>
<dbReference type="Pfam" id="PF06839">
    <property type="entry name" value="Zn_ribbon_GRF"/>
    <property type="match status" value="1"/>
</dbReference>
<feature type="transmembrane region" description="Helical" evidence="5">
    <location>
        <begin position="81"/>
        <end position="98"/>
    </location>
</feature>
<keyword evidence="5" id="KW-0812">Transmembrane</keyword>
<proteinExistence type="predicted"/>
<evidence type="ECO:0000313" key="9">
    <source>
        <dbReference type="Proteomes" id="UP000077755"/>
    </source>
</evidence>
<reference evidence="8" key="2">
    <citation type="submission" date="2022-03" db="EMBL/GenBank/DDBJ databases">
        <title>Draft title - Genomic analysis of global carrot germplasm unveils the trajectory of domestication and the origin of high carotenoid orange carrot.</title>
        <authorList>
            <person name="Iorizzo M."/>
            <person name="Ellison S."/>
            <person name="Senalik D."/>
            <person name="Macko-Podgorni A."/>
            <person name="Grzebelus D."/>
            <person name="Bostan H."/>
            <person name="Rolling W."/>
            <person name="Curaba J."/>
            <person name="Simon P."/>
        </authorList>
    </citation>
    <scope>NUCLEOTIDE SEQUENCE</scope>
    <source>
        <tissue evidence="8">Leaf</tissue>
    </source>
</reference>
<keyword evidence="3" id="KW-0862">Zinc</keyword>
<keyword evidence="9" id="KW-1185">Reference proteome</keyword>
<evidence type="ECO:0000259" key="6">
    <source>
        <dbReference type="PROSITE" id="PS51999"/>
    </source>
</evidence>
<feature type="domain" description="GRF-type" evidence="6">
    <location>
        <begin position="5"/>
        <end position="45"/>
    </location>
</feature>